<evidence type="ECO:0000256" key="1">
    <source>
        <dbReference type="SAM" id="MobiDB-lite"/>
    </source>
</evidence>
<organism evidence="2 3">
    <name type="scientific">Mycobacteroides abscessus 21</name>
    <dbReference type="NCBI Taxonomy" id="1299324"/>
    <lineage>
        <taxon>Bacteria</taxon>
        <taxon>Bacillati</taxon>
        <taxon>Actinomycetota</taxon>
        <taxon>Actinomycetes</taxon>
        <taxon>Mycobacteriales</taxon>
        <taxon>Mycobacteriaceae</taxon>
        <taxon>Mycobacteroides</taxon>
        <taxon>Mycobacteroides abscessus</taxon>
    </lineage>
</organism>
<gene>
    <name evidence="2" type="primary">cyp138</name>
    <name evidence="2" type="ORF">I543_1599</name>
</gene>
<dbReference type="GO" id="GO:0016491">
    <property type="term" value="F:oxidoreductase activity"/>
    <property type="evidence" value="ECO:0007669"/>
    <property type="project" value="UniProtKB-KW"/>
</dbReference>
<protein>
    <submittedName>
        <fullName evidence="2">Cytochrome P450</fullName>
        <ecNumber evidence="2">1.14.-.-</ecNumber>
    </submittedName>
</protein>
<comment type="caution">
    <text evidence="2">The sequence shown here is derived from an EMBL/GenBank/DDBJ whole genome shotgun (WGS) entry which is preliminary data.</text>
</comment>
<proteinExistence type="predicted"/>
<dbReference type="AlphaFoldDB" id="A0A829Q862"/>
<dbReference type="Proteomes" id="UP000020103">
    <property type="component" value="Unassembled WGS sequence"/>
</dbReference>
<sequence>MLRTVLRHFTIETTTAPDEKWHSRGVASCPKNNGRVTVRRR</sequence>
<accession>A0A829Q862</accession>
<reference evidence="2 3" key="1">
    <citation type="submission" date="2013-12" db="EMBL/GenBank/DDBJ databases">
        <authorList>
            <person name="Madinger N."/>
            <person name="Lenaerts A."/>
            <person name="Ordway D."/>
            <person name="DeGroote M.A."/>
            <person name="Parker T."/>
            <person name="Sizemore C."/>
            <person name="Tallon L.J."/>
            <person name="Sadzewicz L.K."/>
            <person name="Sengamalay N."/>
            <person name="Fraser C.M."/>
            <person name="Hine E."/>
            <person name="Shefchek K.A."/>
            <person name="Das S.P."/>
            <person name="Tettelin H."/>
        </authorList>
    </citation>
    <scope>NUCLEOTIDE SEQUENCE [LARGE SCALE GENOMIC DNA]</scope>
    <source>
        <strain evidence="2 3">21</strain>
    </source>
</reference>
<feature type="region of interest" description="Disordered" evidence="1">
    <location>
        <begin position="21"/>
        <end position="41"/>
    </location>
</feature>
<dbReference type="EC" id="1.14.-.-" evidence="2"/>
<dbReference type="EMBL" id="JAOF01000001">
    <property type="protein sequence ID" value="EUA48883.1"/>
    <property type="molecule type" value="Genomic_DNA"/>
</dbReference>
<keyword evidence="2" id="KW-0560">Oxidoreductase</keyword>
<evidence type="ECO:0000313" key="2">
    <source>
        <dbReference type="EMBL" id="EUA48883.1"/>
    </source>
</evidence>
<name>A0A829Q862_9MYCO</name>
<evidence type="ECO:0000313" key="3">
    <source>
        <dbReference type="Proteomes" id="UP000020103"/>
    </source>
</evidence>